<keyword evidence="3" id="KW-0687">Ribonucleoprotein</keyword>
<dbReference type="InterPro" id="IPR023574">
    <property type="entry name" value="Ribosomal_uL4_dom_sf"/>
</dbReference>
<keyword evidence="2 5" id="KW-0689">Ribosomal protein</keyword>
<dbReference type="OrthoDB" id="275876at2759"/>
<name>A0A8E0VL22_9TREM</name>
<dbReference type="GO" id="GO:0003735">
    <property type="term" value="F:structural constituent of ribosome"/>
    <property type="evidence" value="ECO:0007669"/>
    <property type="project" value="InterPro"/>
</dbReference>
<evidence type="ECO:0000313" key="6">
    <source>
        <dbReference type="Proteomes" id="UP000728185"/>
    </source>
</evidence>
<keyword evidence="6" id="KW-1185">Reference proteome</keyword>
<dbReference type="Pfam" id="PF00573">
    <property type="entry name" value="Ribosomal_L4"/>
    <property type="match status" value="1"/>
</dbReference>
<dbReference type="PANTHER" id="PTHR10746:SF6">
    <property type="entry name" value="LARGE RIBOSOMAL SUBUNIT PROTEIN UL4M"/>
    <property type="match status" value="1"/>
</dbReference>
<comment type="caution">
    <text evidence="5">The sequence shown here is derived from an EMBL/GenBank/DDBJ whole genome shotgun (WGS) entry which is preliminary data.</text>
</comment>
<protein>
    <recommendedName>
        <fullName evidence="4">Large ribosomal subunit protein uL4m</fullName>
    </recommendedName>
</protein>
<dbReference type="Gene3D" id="3.40.1370.10">
    <property type="match status" value="1"/>
</dbReference>
<dbReference type="EMBL" id="LUCM01004568">
    <property type="protein sequence ID" value="KAA0194163.1"/>
    <property type="molecule type" value="Genomic_DNA"/>
</dbReference>
<sequence length="435" mass="49496">MLFSRRNVVFSSSFLGRFLSTRPFKPVQSSSNSTEFEADFTPHCDDRHLAPRVACTAGKEARKAWIETLKSRDTNIPVGMTDLHPDVFAVFPRMDLVYKNLYWQAHYRLVDWRCITTRAELPYRSNRKPWPQKGTGRARHGNRRTHIWIGGGQCKGPRGPESFFSILPRDVRIAGLLSVLSIKHAQDDLHIVDNLMLSTDMEREAEELIQLAIDTNPDELAENDPLSAAYKVRSHRLTKVMNSAAGYLRQLVDQRRWGPSVLFVTRQVVIYSFKPFDNLAPNPKEPLEESLSKLINAPRPDGLAIYLACSSYANHVDAELAPEAVAHHVEAVAPRATHPGRGLTLMPLHGLNVWSLVQHDTVVFSRHCLQQLEDRLLTAMRMVYRDKAVREPDMFSAIVLDRGEFEDDAELTDPAISRHFPEQPQSVHWKKIILS</sequence>
<dbReference type="InterPro" id="IPR002136">
    <property type="entry name" value="Ribosomal_uL4"/>
</dbReference>
<dbReference type="Proteomes" id="UP000728185">
    <property type="component" value="Unassembled WGS sequence"/>
</dbReference>
<dbReference type="InterPro" id="IPR013005">
    <property type="entry name" value="Ribosomal_uL4-like"/>
</dbReference>
<organism evidence="5 6">
    <name type="scientific">Fasciolopsis buskii</name>
    <dbReference type="NCBI Taxonomy" id="27845"/>
    <lineage>
        <taxon>Eukaryota</taxon>
        <taxon>Metazoa</taxon>
        <taxon>Spiralia</taxon>
        <taxon>Lophotrochozoa</taxon>
        <taxon>Platyhelminthes</taxon>
        <taxon>Trematoda</taxon>
        <taxon>Digenea</taxon>
        <taxon>Plagiorchiida</taxon>
        <taxon>Echinostomata</taxon>
        <taxon>Echinostomatoidea</taxon>
        <taxon>Fasciolidae</taxon>
        <taxon>Fasciolopsis</taxon>
    </lineage>
</organism>
<dbReference type="GO" id="GO:0006412">
    <property type="term" value="P:translation"/>
    <property type="evidence" value="ECO:0007669"/>
    <property type="project" value="InterPro"/>
</dbReference>
<dbReference type="SUPFAM" id="SSF52166">
    <property type="entry name" value="Ribosomal protein L4"/>
    <property type="match status" value="1"/>
</dbReference>
<evidence type="ECO:0000256" key="4">
    <source>
        <dbReference type="ARBA" id="ARBA00040565"/>
    </source>
</evidence>
<evidence type="ECO:0000256" key="3">
    <source>
        <dbReference type="ARBA" id="ARBA00023274"/>
    </source>
</evidence>
<gene>
    <name evidence="5" type="ORF">FBUS_09608</name>
</gene>
<proteinExistence type="inferred from homology"/>
<dbReference type="GO" id="GO:1990904">
    <property type="term" value="C:ribonucleoprotein complex"/>
    <property type="evidence" value="ECO:0007669"/>
    <property type="project" value="UniProtKB-KW"/>
</dbReference>
<accession>A0A8E0VL22</accession>
<dbReference type="PANTHER" id="PTHR10746">
    <property type="entry name" value="50S RIBOSOMAL PROTEIN L4"/>
    <property type="match status" value="1"/>
</dbReference>
<reference evidence="5" key="1">
    <citation type="submission" date="2019-05" db="EMBL/GenBank/DDBJ databases">
        <title>Annotation for the trematode Fasciolopsis buski.</title>
        <authorList>
            <person name="Choi Y.-J."/>
        </authorList>
    </citation>
    <scope>NUCLEOTIDE SEQUENCE</scope>
    <source>
        <strain evidence="5">HT</strain>
        <tissue evidence="5">Whole worm</tissue>
    </source>
</reference>
<comment type="similarity">
    <text evidence="1">Belongs to the universal ribosomal protein uL4 family.</text>
</comment>
<evidence type="ECO:0000256" key="1">
    <source>
        <dbReference type="ARBA" id="ARBA00010528"/>
    </source>
</evidence>
<evidence type="ECO:0000256" key="2">
    <source>
        <dbReference type="ARBA" id="ARBA00022980"/>
    </source>
</evidence>
<evidence type="ECO:0000313" key="5">
    <source>
        <dbReference type="EMBL" id="KAA0194163.1"/>
    </source>
</evidence>
<dbReference type="GO" id="GO:0005840">
    <property type="term" value="C:ribosome"/>
    <property type="evidence" value="ECO:0007669"/>
    <property type="project" value="UniProtKB-KW"/>
</dbReference>
<dbReference type="AlphaFoldDB" id="A0A8E0VL22"/>